<dbReference type="Gene3D" id="2.60.210.10">
    <property type="entry name" value="Apoptosis, Tumor Necrosis Factor Receptor Associated Protein 2, Chain A"/>
    <property type="match status" value="1"/>
</dbReference>
<dbReference type="InterPro" id="IPR002083">
    <property type="entry name" value="MATH/TRAF_dom"/>
</dbReference>
<dbReference type="Gramene" id="LPERR10G07700.1">
    <property type="protein sequence ID" value="LPERR10G07700.1"/>
    <property type="gene ID" value="LPERR10G07700"/>
</dbReference>
<dbReference type="PANTHER" id="PTHR26379:SF295">
    <property type="entry name" value="OS10G0429651 PROTEIN"/>
    <property type="match status" value="1"/>
</dbReference>
<dbReference type="HOGENOM" id="CLU_2018481_0_0_1"/>
<accession>A0A0D9XJW8</accession>
<dbReference type="InterPro" id="IPR045005">
    <property type="entry name" value="BPM1-6"/>
</dbReference>
<evidence type="ECO:0000259" key="1">
    <source>
        <dbReference type="PROSITE" id="PS50144"/>
    </source>
</evidence>
<dbReference type="GO" id="GO:0016567">
    <property type="term" value="P:protein ubiquitination"/>
    <property type="evidence" value="ECO:0007669"/>
    <property type="project" value="InterPro"/>
</dbReference>
<evidence type="ECO:0000313" key="3">
    <source>
        <dbReference type="Proteomes" id="UP000032180"/>
    </source>
</evidence>
<reference evidence="2" key="3">
    <citation type="submission" date="2015-04" db="UniProtKB">
        <authorList>
            <consortium name="EnsemblPlants"/>
        </authorList>
    </citation>
    <scope>IDENTIFICATION</scope>
</reference>
<reference evidence="2 3" key="1">
    <citation type="submission" date="2012-08" db="EMBL/GenBank/DDBJ databases">
        <title>Oryza genome evolution.</title>
        <authorList>
            <person name="Wing R.A."/>
        </authorList>
    </citation>
    <scope>NUCLEOTIDE SEQUENCE</scope>
</reference>
<dbReference type="SUPFAM" id="SSF49599">
    <property type="entry name" value="TRAF domain-like"/>
    <property type="match status" value="1"/>
</dbReference>
<dbReference type="Proteomes" id="UP000032180">
    <property type="component" value="Chromosome 10"/>
</dbReference>
<organism evidence="2 3">
    <name type="scientific">Leersia perrieri</name>
    <dbReference type="NCBI Taxonomy" id="77586"/>
    <lineage>
        <taxon>Eukaryota</taxon>
        <taxon>Viridiplantae</taxon>
        <taxon>Streptophyta</taxon>
        <taxon>Embryophyta</taxon>
        <taxon>Tracheophyta</taxon>
        <taxon>Spermatophyta</taxon>
        <taxon>Magnoliopsida</taxon>
        <taxon>Liliopsida</taxon>
        <taxon>Poales</taxon>
        <taxon>Poaceae</taxon>
        <taxon>BOP clade</taxon>
        <taxon>Oryzoideae</taxon>
        <taxon>Oryzeae</taxon>
        <taxon>Oryzinae</taxon>
        <taxon>Leersia</taxon>
    </lineage>
</organism>
<sequence>MAFAGVSFLWDSHNVRSSPPCNGAANSACGFHLVVIQNYSKIKKAITAGFSIDSSSFKLGGHRWHIEYFPNGNTNTNSDYVSFSLVHEYDYEDEEDAQEYDAVDQSVKATFKFSFSSSEARGD</sequence>
<dbReference type="AlphaFoldDB" id="A0A0D9XJW8"/>
<dbReference type="STRING" id="77586.A0A0D9XJW8"/>
<evidence type="ECO:0000313" key="2">
    <source>
        <dbReference type="EnsemblPlants" id="LPERR10G07700.1"/>
    </source>
</evidence>
<dbReference type="PROSITE" id="PS50144">
    <property type="entry name" value="MATH"/>
    <property type="match status" value="1"/>
</dbReference>
<dbReference type="EnsemblPlants" id="LPERR10G07700.1">
    <property type="protein sequence ID" value="LPERR10G07700.1"/>
    <property type="gene ID" value="LPERR10G07700"/>
</dbReference>
<dbReference type="Pfam" id="PF22486">
    <property type="entry name" value="MATH_2"/>
    <property type="match status" value="1"/>
</dbReference>
<dbReference type="InterPro" id="IPR008974">
    <property type="entry name" value="TRAF-like"/>
</dbReference>
<name>A0A0D9XJW8_9ORYZ</name>
<keyword evidence="3" id="KW-1185">Reference proteome</keyword>
<dbReference type="CDD" id="cd00121">
    <property type="entry name" value="MATH"/>
    <property type="match status" value="1"/>
</dbReference>
<proteinExistence type="predicted"/>
<reference evidence="3" key="2">
    <citation type="submission" date="2013-12" db="EMBL/GenBank/DDBJ databases">
        <authorList>
            <person name="Yu Y."/>
            <person name="Lee S."/>
            <person name="de Baynast K."/>
            <person name="Wissotski M."/>
            <person name="Liu L."/>
            <person name="Talag J."/>
            <person name="Goicoechea J."/>
            <person name="Angelova A."/>
            <person name="Jetty R."/>
            <person name="Kudrna D."/>
            <person name="Golser W."/>
            <person name="Rivera L."/>
            <person name="Zhang J."/>
            <person name="Wing R."/>
        </authorList>
    </citation>
    <scope>NUCLEOTIDE SEQUENCE</scope>
</reference>
<protein>
    <recommendedName>
        <fullName evidence="1">MATH domain-containing protein</fullName>
    </recommendedName>
</protein>
<dbReference type="PANTHER" id="PTHR26379">
    <property type="entry name" value="BTB/POZ AND MATH DOMAIN-CONTAINING PROTEIN 1"/>
    <property type="match status" value="1"/>
</dbReference>
<feature type="domain" description="MATH" evidence="1">
    <location>
        <begin position="29"/>
        <end position="123"/>
    </location>
</feature>